<feature type="domain" description="SH3" evidence="4">
    <location>
        <begin position="263"/>
        <end position="322"/>
    </location>
</feature>
<evidence type="ECO:0000313" key="7">
    <source>
        <dbReference type="Proteomes" id="UP000078046"/>
    </source>
</evidence>
<dbReference type="InterPro" id="IPR047234">
    <property type="entry name" value="GRAF_fam"/>
</dbReference>
<evidence type="ECO:0000256" key="1">
    <source>
        <dbReference type="ARBA" id="ARBA00022443"/>
    </source>
</evidence>
<sequence>MPLTFLSHRSFPMVGHSTLHFISKFRSFNEPLFTFENYENIIKAAKHSNKEQQIDLILVCLDSMNQIHYQSVKCVFHHFYRIYIKSKKNKGFLNDISMIFGSILINSKIQSLTTLINAKFSNSIFESELKNSDTNSLEKIDNLKNSNLDLSTSSSFFKFSESRNNSINNEINTPKPVRPSPLPPTSNSFNKQDSFDQDQALKSPKPRQVPPIPQRVQKQQTLDVVEPKTPTLEINRKFSVDCKKNKKQKKKSKEENSYLKTVYITSRAVTLFQCKAERDEELSFHADILLTKIKPSVELGWYVATDSDNNTGLVPENYIKFI</sequence>
<organism evidence="6 7">
    <name type="scientific">Intoshia linei</name>
    <dbReference type="NCBI Taxonomy" id="1819745"/>
    <lineage>
        <taxon>Eukaryota</taxon>
        <taxon>Metazoa</taxon>
        <taxon>Spiralia</taxon>
        <taxon>Lophotrochozoa</taxon>
        <taxon>Mesozoa</taxon>
        <taxon>Orthonectida</taxon>
        <taxon>Rhopaluridae</taxon>
        <taxon>Intoshia</taxon>
    </lineage>
</organism>
<evidence type="ECO:0000313" key="6">
    <source>
        <dbReference type="EMBL" id="OAF69047.1"/>
    </source>
</evidence>
<dbReference type="Pfam" id="PF00620">
    <property type="entry name" value="RhoGAP"/>
    <property type="match status" value="1"/>
</dbReference>
<keyword evidence="7" id="KW-1185">Reference proteome</keyword>
<feature type="domain" description="Rho-GAP" evidence="5">
    <location>
        <begin position="1"/>
        <end position="136"/>
    </location>
</feature>
<feature type="region of interest" description="Disordered" evidence="3">
    <location>
        <begin position="167"/>
        <end position="193"/>
    </location>
</feature>
<dbReference type="PANTHER" id="PTHR12552">
    <property type="entry name" value="OLIGOPHRENIN 1"/>
    <property type="match status" value="1"/>
</dbReference>
<reference evidence="6 7" key="1">
    <citation type="submission" date="2016-04" db="EMBL/GenBank/DDBJ databases">
        <title>The genome of Intoshia linei affirms orthonectids as highly simplified spiralians.</title>
        <authorList>
            <person name="Mikhailov K.V."/>
            <person name="Slusarev G.S."/>
            <person name="Nikitin M.A."/>
            <person name="Logacheva M.D."/>
            <person name="Penin A."/>
            <person name="Aleoshin V."/>
            <person name="Panchin Y.V."/>
        </authorList>
    </citation>
    <scope>NUCLEOTIDE SEQUENCE [LARGE SCALE GENOMIC DNA]</scope>
    <source>
        <strain evidence="6">Intl2013</strain>
        <tissue evidence="6">Whole animal</tissue>
    </source>
</reference>
<dbReference type="GO" id="GO:0005096">
    <property type="term" value="F:GTPase activator activity"/>
    <property type="evidence" value="ECO:0007669"/>
    <property type="project" value="InterPro"/>
</dbReference>
<dbReference type="Gene3D" id="2.30.30.40">
    <property type="entry name" value="SH3 Domains"/>
    <property type="match status" value="1"/>
</dbReference>
<dbReference type="Gene3D" id="1.10.555.10">
    <property type="entry name" value="Rho GTPase activation protein"/>
    <property type="match status" value="1"/>
</dbReference>
<dbReference type="OrthoDB" id="3196451at2759"/>
<evidence type="ECO:0000256" key="3">
    <source>
        <dbReference type="SAM" id="MobiDB-lite"/>
    </source>
</evidence>
<evidence type="ECO:0000256" key="2">
    <source>
        <dbReference type="PROSITE-ProRule" id="PRU00192"/>
    </source>
</evidence>
<dbReference type="PROSITE" id="PS50002">
    <property type="entry name" value="SH3"/>
    <property type="match status" value="1"/>
</dbReference>
<dbReference type="GO" id="GO:0007165">
    <property type="term" value="P:signal transduction"/>
    <property type="evidence" value="ECO:0007669"/>
    <property type="project" value="InterPro"/>
</dbReference>
<dbReference type="InterPro" id="IPR000198">
    <property type="entry name" value="RhoGAP_dom"/>
</dbReference>
<dbReference type="PROSITE" id="PS50238">
    <property type="entry name" value="RHOGAP"/>
    <property type="match status" value="1"/>
</dbReference>
<dbReference type="SUPFAM" id="SSF50044">
    <property type="entry name" value="SH3-domain"/>
    <property type="match status" value="1"/>
</dbReference>
<dbReference type="SUPFAM" id="SSF48350">
    <property type="entry name" value="GTPase activation domain, GAP"/>
    <property type="match status" value="1"/>
</dbReference>
<dbReference type="InterPro" id="IPR001452">
    <property type="entry name" value="SH3_domain"/>
</dbReference>
<accession>A0A177B432</accession>
<dbReference type="InterPro" id="IPR036028">
    <property type="entry name" value="SH3-like_dom_sf"/>
</dbReference>
<evidence type="ECO:0000259" key="4">
    <source>
        <dbReference type="PROSITE" id="PS50002"/>
    </source>
</evidence>
<dbReference type="InterPro" id="IPR008936">
    <property type="entry name" value="Rho_GTPase_activation_prot"/>
</dbReference>
<comment type="caution">
    <text evidence="6">The sequence shown here is derived from an EMBL/GenBank/DDBJ whole genome shotgun (WGS) entry which is preliminary data.</text>
</comment>
<name>A0A177B432_9BILA</name>
<evidence type="ECO:0000259" key="5">
    <source>
        <dbReference type="PROSITE" id="PS50238"/>
    </source>
</evidence>
<dbReference type="PANTHER" id="PTHR12552:SF1">
    <property type="entry name" value="RHO GTPASE-ACTIVATING PROTEIN GRAF"/>
    <property type="match status" value="1"/>
</dbReference>
<gene>
    <name evidence="6" type="ORF">A3Q56_03186</name>
</gene>
<proteinExistence type="predicted"/>
<evidence type="ECO:0008006" key="8">
    <source>
        <dbReference type="Google" id="ProtNLM"/>
    </source>
</evidence>
<dbReference type="AlphaFoldDB" id="A0A177B432"/>
<dbReference type="Proteomes" id="UP000078046">
    <property type="component" value="Unassembled WGS sequence"/>
</dbReference>
<dbReference type="EMBL" id="LWCA01000345">
    <property type="protein sequence ID" value="OAF69047.1"/>
    <property type="molecule type" value="Genomic_DNA"/>
</dbReference>
<keyword evidence="1 2" id="KW-0728">SH3 domain</keyword>
<protein>
    <recommendedName>
        <fullName evidence="8">SH3 domain-containing protein</fullName>
    </recommendedName>
</protein>